<feature type="domain" description="Fibronectin type-III" evidence="3">
    <location>
        <begin position="40"/>
        <end position="138"/>
    </location>
</feature>
<dbReference type="SUPFAM" id="SSF49265">
    <property type="entry name" value="Fibronectin type III"/>
    <property type="match status" value="1"/>
</dbReference>
<name>A0A832MMK9_UNCEI</name>
<gene>
    <name evidence="4" type="ORF">ENR23_06325</name>
</gene>
<dbReference type="Gene3D" id="2.60.40.10">
    <property type="entry name" value="Immunoglobulins"/>
    <property type="match status" value="1"/>
</dbReference>
<feature type="chain" id="PRO_5032539642" description="Fibronectin type-III domain-containing protein" evidence="2">
    <location>
        <begin position="25"/>
        <end position="151"/>
    </location>
</feature>
<feature type="region of interest" description="Disordered" evidence="1">
    <location>
        <begin position="120"/>
        <end position="151"/>
    </location>
</feature>
<sequence length="151" mass="15862">MKRFPTTASIVAALVVAMAISGCGSDGGPTAATPTLDSTAPQAPTGLAQSFNGQSVPVLRWTPNSEPDLDRYEVYMYSPAPDRDNAYVLVGTVTGAPEYVLSGVGEQWYRVRAVDQSGNRSALSAAAETHVTGRTPDPLPNPGDEPGDLRR</sequence>
<dbReference type="InterPro" id="IPR013783">
    <property type="entry name" value="Ig-like_fold"/>
</dbReference>
<keyword evidence="2" id="KW-0732">Signal</keyword>
<organism evidence="4">
    <name type="scientific">Eiseniibacteriota bacterium</name>
    <dbReference type="NCBI Taxonomy" id="2212470"/>
    <lineage>
        <taxon>Bacteria</taxon>
        <taxon>Candidatus Eiseniibacteriota</taxon>
    </lineage>
</organism>
<dbReference type="InterPro" id="IPR003961">
    <property type="entry name" value="FN3_dom"/>
</dbReference>
<reference evidence="4" key="1">
    <citation type="journal article" date="2020" name="mSystems">
        <title>Genome- and Community-Level Interaction Insights into Carbon Utilization and Element Cycling Functions of Hydrothermarchaeota in Hydrothermal Sediment.</title>
        <authorList>
            <person name="Zhou Z."/>
            <person name="Liu Y."/>
            <person name="Xu W."/>
            <person name="Pan J."/>
            <person name="Luo Z.H."/>
            <person name="Li M."/>
        </authorList>
    </citation>
    <scope>NUCLEOTIDE SEQUENCE [LARGE SCALE GENOMIC DNA]</scope>
    <source>
        <strain evidence="4">SpSt-381</strain>
    </source>
</reference>
<dbReference type="PROSITE" id="PS51257">
    <property type="entry name" value="PROKAR_LIPOPROTEIN"/>
    <property type="match status" value="1"/>
</dbReference>
<proteinExistence type="predicted"/>
<evidence type="ECO:0000256" key="1">
    <source>
        <dbReference type="SAM" id="MobiDB-lite"/>
    </source>
</evidence>
<accession>A0A832MMK9</accession>
<evidence type="ECO:0000313" key="4">
    <source>
        <dbReference type="EMBL" id="HGZ43028.1"/>
    </source>
</evidence>
<feature type="region of interest" description="Disordered" evidence="1">
    <location>
        <begin position="30"/>
        <end position="51"/>
    </location>
</feature>
<feature type="compositionally biased region" description="Polar residues" evidence="1">
    <location>
        <begin position="32"/>
        <end position="51"/>
    </location>
</feature>
<dbReference type="EMBL" id="DSQF01000012">
    <property type="protein sequence ID" value="HGZ43028.1"/>
    <property type="molecule type" value="Genomic_DNA"/>
</dbReference>
<dbReference type="AlphaFoldDB" id="A0A832MMK9"/>
<dbReference type="InterPro" id="IPR036116">
    <property type="entry name" value="FN3_sf"/>
</dbReference>
<feature type="signal peptide" evidence="2">
    <location>
        <begin position="1"/>
        <end position="24"/>
    </location>
</feature>
<evidence type="ECO:0000259" key="3">
    <source>
        <dbReference type="PROSITE" id="PS50853"/>
    </source>
</evidence>
<evidence type="ECO:0000256" key="2">
    <source>
        <dbReference type="SAM" id="SignalP"/>
    </source>
</evidence>
<comment type="caution">
    <text evidence="4">The sequence shown here is derived from an EMBL/GenBank/DDBJ whole genome shotgun (WGS) entry which is preliminary data.</text>
</comment>
<protein>
    <recommendedName>
        <fullName evidence="3">Fibronectin type-III domain-containing protein</fullName>
    </recommendedName>
</protein>
<dbReference type="PROSITE" id="PS50853">
    <property type="entry name" value="FN3"/>
    <property type="match status" value="1"/>
</dbReference>